<evidence type="ECO:0000313" key="1">
    <source>
        <dbReference type="EMBL" id="QKW54058.1"/>
    </source>
</evidence>
<proteinExistence type="predicted"/>
<sequence length="132" mass="13931">MPHFQVRVHEEELDGEVEGRLIRSLTEALVQVYGERARAMAVVEIFGVPRQRWGVGGVPASVHAPLVSLHVRETALSLPGISDAPGRLIRAITDAVVDACGQSVRDHVSVHLIGVPAGRSGVGGAIDPPPPS</sequence>
<keyword evidence="2" id="KW-1185">Reference proteome</keyword>
<accession>A0A7H8NKT6</accession>
<dbReference type="InterPro" id="IPR014347">
    <property type="entry name" value="Tautomerase/MIF_sf"/>
</dbReference>
<dbReference type="SUPFAM" id="SSF55331">
    <property type="entry name" value="Tautomerase/MIF"/>
    <property type="match status" value="1"/>
</dbReference>
<reference evidence="1 2" key="1">
    <citation type="submission" date="2020-06" db="EMBL/GenBank/DDBJ databases">
        <title>Genome mining for natural products.</title>
        <authorList>
            <person name="Zhang B."/>
            <person name="Shi J."/>
            <person name="Ge H."/>
        </authorList>
    </citation>
    <scope>NUCLEOTIDE SEQUENCE [LARGE SCALE GENOMIC DNA]</scope>
    <source>
        <strain evidence="1 2">NA00687</strain>
    </source>
</reference>
<dbReference type="RefSeq" id="WP_176165762.1">
    <property type="nucleotide sequence ID" value="NZ_CP054929.1"/>
</dbReference>
<dbReference type="AlphaFoldDB" id="A0A7H8NKT6"/>
<dbReference type="EMBL" id="CP054929">
    <property type="protein sequence ID" value="QKW54058.1"/>
    <property type="molecule type" value="Genomic_DNA"/>
</dbReference>
<dbReference type="Proteomes" id="UP000509303">
    <property type="component" value="Chromosome"/>
</dbReference>
<name>A0A7H8NKT6_9ACTN</name>
<dbReference type="Gene3D" id="3.30.429.10">
    <property type="entry name" value="Macrophage Migration Inhibitory Factor"/>
    <property type="match status" value="2"/>
</dbReference>
<evidence type="ECO:0000313" key="2">
    <source>
        <dbReference type="Proteomes" id="UP000509303"/>
    </source>
</evidence>
<organism evidence="1 2">
    <name type="scientific">Streptomyces buecherae</name>
    <dbReference type="NCBI Taxonomy" id="2763006"/>
    <lineage>
        <taxon>Bacteria</taxon>
        <taxon>Bacillati</taxon>
        <taxon>Actinomycetota</taxon>
        <taxon>Actinomycetes</taxon>
        <taxon>Kitasatosporales</taxon>
        <taxon>Streptomycetaceae</taxon>
        <taxon>Streptomyces</taxon>
    </lineage>
</organism>
<gene>
    <name evidence="1" type="ORF">HUT08_35870</name>
</gene>
<protein>
    <submittedName>
        <fullName evidence="1">Tautomerase family protein</fullName>
    </submittedName>
</protein>